<evidence type="ECO:0000313" key="8">
    <source>
        <dbReference type="EMBL" id="QDE37847.1"/>
    </source>
</evidence>
<protein>
    <submittedName>
        <fullName evidence="8">Alpha/beta hydrolase</fullName>
    </submittedName>
</protein>
<dbReference type="GO" id="GO:0016787">
    <property type="term" value="F:hydrolase activity"/>
    <property type="evidence" value="ECO:0007669"/>
    <property type="project" value="UniProtKB-KW"/>
</dbReference>
<keyword evidence="9" id="KW-1185">Reference proteome</keyword>
<dbReference type="KEGG" id="lpy:FIV34_00830"/>
<evidence type="ECO:0000256" key="2">
    <source>
        <dbReference type="ARBA" id="ARBA00022729"/>
    </source>
</evidence>
<proteinExistence type="inferred from homology"/>
<dbReference type="Gene3D" id="3.40.50.1820">
    <property type="entry name" value="alpha/beta hydrolase"/>
    <property type="match status" value="1"/>
</dbReference>
<feature type="compositionally biased region" description="Low complexity" evidence="4">
    <location>
        <begin position="539"/>
        <end position="556"/>
    </location>
</feature>
<feature type="signal peptide" evidence="5">
    <location>
        <begin position="1"/>
        <end position="29"/>
    </location>
</feature>
<keyword evidence="3 8" id="KW-0378">Hydrolase</keyword>
<dbReference type="InterPro" id="IPR000073">
    <property type="entry name" value="AB_hydrolase_1"/>
</dbReference>
<reference evidence="8 9" key="1">
    <citation type="submission" date="2019-06" db="EMBL/GenBank/DDBJ databases">
        <title>A complete genome sequence for Luteibacter pinisoli MAH-14.</title>
        <authorList>
            <person name="Baltrus D.A."/>
        </authorList>
    </citation>
    <scope>NUCLEOTIDE SEQUENCE [LARGE SCALE GENOMIC DNA]</scope>
    <source>
        <strain evidence="8 9">MAH-14</strain>
    </source>
</reference>
<dbReference type="EMBL" id="CP041046">
    <property type="protein sequence ID" value="QDE37847.1"/>
    <property type="molecule type" value="Genomic_DNA"/>
</dbReference>
<comment type="similarity">
    <text evidence="1">Belongs to the peptidase S33 family.</text>
</comment>
<accession>A0A4Y5YYC3</accession>
<evidence type="ECO:0000259" key="7">
    <source>
        <dbReference type="Pfam" id="PF08386"/>
    </source>
</evidence>
<sequence length="556" mass="60314">MPTIRRVAKGSGKLAALCLPLFHATPALAAQSAAIVWGPCDAQLVGDIPAHLTTRLECGTFRAPLDHIQPDGRSIDVGVVRARAMRPDLREGAIFVNVGGPGSNPARLVRSIAATWSREDPFDADTADKVRLAERFDLVAVIPRGLEGGHVYRCLTGLPPRFAFLPSHLDDANWNLVLDEATAQARTCAAPPEARYINTEQHVHDMDAVRRSLGDDKLHLYGISYGGRVGAWYAATYPTHVGRMLLDSSMRFTQGFLEAGELMRAALRKDFQRVLAPIVADPTRYGLPADSAAIATSLQDLPGRAREAWHPYLDTPPRVAAALWLADWMRASDPGSRTQLEGRIRRQVFSSDPSLNGAIRWAALQLADRYFAPVRTGPEFGAGQDGDSVRRAVGCNDDAWSANDVAIREHAVRNAARDLHSDGEEILEELVCARWPHPRARVPNLDTVGDAPRFLLLQAEHDLVTPIEGARALLARYANATLLVARRSAVHGLFNFTTSSCIERTASRYLLDGTLPDSPSGELHCGGATESPVSALPHTTTTTTPTTPAAAPHDEI</sequence>
<evidence type="ECO:0000256" key="1">
    <source>
        <dbReference type="ARBA" id="ARBA00010088"/>
    </source>
</evidence>
<dbReference type="AlphaFoldDB" id="A0A4Y5YYC3"/>
<dbReference type="PANTHER" id="PTHR43248:SF29">
    <property type="entry name" value="TRIPEPTIDYL AMINOPEPTIDASE"/>
    <property type="match status" value="1"/>
</dbReference>
<name>A0A4Y5YYC3_9GAMM</name>
<feature type="domain" description="Peptidase S33 tripeptidyl aminopeptidase-like C-terminal" evidence="7">
    <location>
        <begin position="427"/>
        <end position="517"/>
    </location>
</feature>
<dbReference type="InterPro" id="IPR051601">
    <property type="entry name" value="Serine_prot/Carboxylest_S33"/>
</dbReference>
<feature type="chain" id="PRO_5021395057" evidence="5">
    <location>
        <begin position="30"/>
        <end position="556"/>
    </location>
</feature>
<gene>
    <name evidence="8" type="ORF">FIV34_00830</name>
</gene>
<dbReference type="RefSeq" id="WP_139978732.1">
    <property type="nucleotide sequence ID" value="NZ_CP041046.1"/>
</dbReference>
<dbReference type="InterPro" id="IPR013595">
    <property type="entry name" value="Pept_S33_TAP-like_C"/>
</dbReference>
<feature type="region of interest" description="Disordered" evidence="4">
    <location>
        <begin position="520"/>
        <end position="556"/>
    </location>
</feature>
<evidence type="ECO:0000256" key="3">
    <source>
        <dbReference type="ARBA" id="ARBA00022801"/>
    </source>
</evidence>
<dbReference type="Pfam" id="PF00561">
    <property type="entry name" value="Abhydrolase_1"/>
    <property type="match status" value="1"/>
</dbReference>
<evidence type="ECO:0000259" key="6">
    <source>
        <dbReference type="Pfam" id="PF00561"/>
    </source>
</evidence>
<keyword evidence="2 5" id="KW-0732">Signal</keyword>
<evidence type="ECO:0000256" key="5">
    <source>
        <dbReference type="SAM" id="SignalP"/>
    </source>
</evidence>
<dbReference type="Pfam" id="PF08386">
    <property type="entry name" value="Abhydrolase_4"/>
    <property type="match status" value="1"/>
</dbReference>
<dbReference type="InterPro" id="IPR029058">
    <property type="entry name" value="AB_hydrolase_fold"/>
</dbReference>
<dbReference type="PANTHER" id="PTHR43248">
    <property type="entry name" value="2-SUCCINYL-6-HYDROXY-2,4-CYCLOHEXADIENE-1-CARBOXYLATE SYNTHASE"/>
    <property type="match status" value="1"/>
</dbReference>
<dbReference type="Proteomes" id="UP000316093">
    <property type="component" value="Chromosome"/>
</dbReference>
<dbReference type="OrthoDB" id="5519806at2"/>
<evidence type="ECO:0000256" key="4">
    <source>
        <dbReference type="SAM" id="MobiDB-lite"/>
    </source>
</evidence>
<evidence type="ECO:0000313" key="9">
    <source>
        <dbReference type="Proteomes" id="UP000316093"/>
    </source>
</evidence>
<organism evidence="8 9">
    <name type="scientific">Luteibacter pinisoli</name>
    <dbReference type="NCBI Taxonomy" id="2589080"/>
    <lineage>
        <taxon>Bacteria</taxon>
        <taxon>Pseudomonadati</taxon>
        <taxon>Pseudomonadota</taxon>
        <taxon>Gammaproteobacteria</taxon>
        <taxon>Lysobacterales</taxon>
        <taxon>Rhodanobacteraceae</taxon>
        <taxon>Luteibacter</taxon>
    </lineage>
</organism>
<dbReference type="SUPFAM" id="SSF53474">
    <property type="entry name" value="alpha/beta-Hydrolases"/>
    <property type="match status" value="1"/>
</dbReference>
<feature type="domain" description="AB hydrolase-1" evidence="6">
    <location>
        <begin position="133"/>
        <end position="296"/>
    </location>
</feature>